<feature type="transmembrane region" description="Helical" evidence="5">
    <location>
        <begin position="425"/>
        <end position="446"/>
    </location>
</feature>
<keyword evidence="4 5" id="KW-0472">Membrane</keyword>
<sequence length="558" mass="60761">MFGQKEKGIAVLPAEVLVQTEILPGTEIMTDVPGARFVHAHNATSATVLVPQPTDDPHDPLNWSRWWKLAVTITQGAFVMISVITNLSIAPLTPIYIAEWGKSLSQIALLTGVCVLTLGYANFVIVPCSDVFGRRPTTIVCALLGVAANVWQASAHSYNSFLGARAFAGIGAAANESMMPIVMADIYFLHQRGKFVGIYFWCYFIGLMLGPIISGAVAQHTTWRWFFWACTIAQGLNFVALCLFFPETRRLEVAAKSVIAPDQQLTGSIDADYAGDTKTGTEAFHHETLPSALSVEEGIRTDQYLGRGRPSKSQLGISQSPDRKALRAIVLHIITPIELFFFPIVFWAAMTMGGAANALLDVNLTQSQVFMAPPYNFAPSSVGYANFALVVGGMIGLAVAGPWSDWVAARATKKNNGIREPEMRLPALIPFIIAAIVGLTVCGVGYQKHWPWEAIIIVGFGLVGVQVVAIPTIVTTYAIDCYRPVAGQILVISTVCKNTFGFGMTYYINDWAIKSGFIPPLMLLMAITCGFATIGLVFFTYFGKTMRRMTRNAKVHEL</sequence>
<dbReference type="PROSITE" id="PS00216">
    <property type="entry name" value="SUGAR_TRANSPORT_1"/>
    <property type="match status" value="1"/>
</dbReference>
<comment type="subcellular location">
    <subcellularLocation>
        <location evidence="1">Membrane</location>
        <topology evidence="1">Multi-pass membrane protein</topology>
    </subcellularLocation>
</comment>
<dbReference type="InterPro" id="IPR020846">
    <property type="entry name" value="MFS_dom"/>
</dbReference>
<dbReference type="PANTHER" id="PTHR23502:SF149">
    <property type="entry name" value="TRANSPORTER, PUTATIVE-RELATED"/>
    <property type="match status" value="1"/>
</dbReference>
<dbReference type="GO" id="GO:0042908">
    <property type="term" value="P:xenobiotic transport"/>
    <property type="evidence" value="ECO:0007669"/>
    <property type="project" value="UniProtKB-ARBA"/>
</dbReference>
<feature type="transmembrane region" description="Helical" evidence="5">
    <location>
        <begin position="225"/>
        <end position="246"/>
    </location>
</feature>
<proteinExistence type="predicted"/>
<keyword evidence="3 5" id="KW-1133">Transmembrane helix</keyword>
<organism evidence="7 8">
    <name type="scientific">Cryomyces minteri</name>
    <dbReference type="NCBI Taxonomy" id="331657"/>
    <lineage>
        <taxon>Eukaryota</taxon>
        <taxon>Fungi</taxon>
        <taxon>Dikarya</taxon>
        <taxon>Ascomycota</taxon>
        <taxon>Pezizomycotina</taxon>
        <taxon>Dothideomycetes</taxon>
        <taxon>Dothideomycetes incertae sedis</taxon>
        <taxon>Cryomyces</taxon>
    </lineage>
</organism>
<accession>A0A4U0W0M9</accession>
<dbReference type="InterPro" id="IPR005829">
    <property type="entry name" value="Sugar_transporter_CS"/>
</dbReference>
<evidence type="ECO:0000259" key="6">
    <source>
        <dbReference type="PROSITE" id="PS50850"/>
    </source>
</evidence>
<dbReference type="SUPFAM" id="SSF103473">
    <property type="entry name" value="MFS general substrate transporter"/>
    <property type="match status" value="1"/>
</dbReference>
<dbReference type="PANTHER" id="PTHR23502">
    <property type="entry name" value="MAJOR FACILITATOR SUPERFAMILY"/>
    <property type="match status" value="1"/>
</dbReference>
<dbReference type="Proteomes" id="UP000308768">
    <property type="component" value="Unassembled WGS sequence"/>
</dbReference>
<evidence type="ECO:0000313" key="8">
    <source>
        <dbReference type="Proteomes" id="UP000308768"/>
    </source>
</evidence>
<dbReference type="GO" id="GO:0140115">
    <property type="term" value="P:export across plasma membrane"/>
    <property type="evidence" value="ECO:0007669"/>
    <property type="project" value="UniProtKB-ARBA"/>
</dbReference>
<dbReference type="Gene3D" id="1.20.1250.20">
    <property type="entry name" value="MFS general substrate transporter like domains"/>
    <property type="match status" value="1"/>
</dbReference>
<feature type="transmembrane region" description="Helical" evidence="5">
    <location>
        <begin position="521"/>
        <end position="542"/>
    </location>
</feature>
<feature type="transmembrane region" description="Helical" evidence="5">
    <location>
        <begin position="384"/>
        <end position="404"/>
    </location>
</feature>
<feature type="transmembrane region" description="Helical" evidence="5">
    <location>
        <begin position="166"/>
        <end position="189"/>
    </location>
</feature>
<evidence type="ECO:0000256" key="2">
    <source>
        <dbReference type="ARBA" id="ARBA00022692"/>
    </source>
</evidence>
<evidence type="ECO:0000256" key="5">
    <source>
        <dbReference type="SAM" id="Phobius"/>
    </source>
</evidence>
<evidence type="ECO:0000313" key="7">
    <source>
        <dbReference type="EMBL" id="TKA55492.1"/>
    </source>
</evidence>
<comment type="caution">
    <text evidence="7">The sequence shown here is derived from an EMBL/GenBank/DDBJ whole genome shotgun (WGS) entry which is preliminary data.</text>
</comment>
<dbReference type="InterPro" id="IPR036259">
    <property type="entry name" value="MFS_trans_sf"/>
</dbReference>
<feature type="transmembrane region" description="Helical" evidence="5">
    <location>
        <begin position="329"/>
        <end position="350"/>
    </location>
</feature>
<feature type="domain" description="Major facilitator superfamily (MFS) profile" evidence="6">
    <location>
        <begin position="69"/>
        <end position="547"/>
    </location>
</feature>
<dbReference type="GO" id="GO:0022857">
    <property type="term" value="F:transmembrane transporter activity"/>
    <property type="evidence" value="ECO:0007669"/>
    <property type="project" value="InterPro"/>
</dbReference>
<feature type="transmembrane region" description="Helical" evidence="5">
    <location>
        <begin position="104"/>
        <end position="125"/>
    </location>
</feature>
<dbReference type="InterPro" id="IPR011701">
    <property type="entry name" value="MFS"/>
</dbReference>
<reference evidence="7 8" key="1">
    <citation type="submission" date="2017-03" db="EMBL/GenBank/DDBJ databases">
        <title>Genomes of endolithic fungi from Antarctica.</title>
        <authorList>
            <person name="Coleine C."/>
            <person name="Masonjones S."/>
            <person name="Stajich J.E."/>
        </authorList>
    </citation>
    <scope>NUCLEOTIDE SEQUENCE [LARGE SCALE GENOMIC DNA]</scope>
    <source>
        <strain evidence="7 8">CCFEE 5187</strain>
    </source>
</reference>
<evidence type="ECO:0000256" key="1">
    <source>
        <dbReference type="ARBA" id="ARBA00004141"/>
    </source>
</evidence>
<dbReference type="STRING" id="331657.A0A4U0W0M9"/>
<name>A0A4U0W0M9_9PEZI</name>
<feature type="transmembrane region" description="Helical" evidence="5">
    <location>
        <begin position="137"/>
        <end position="154"/>
    </location>
</feature>
<keyword evidence="2 5" id="KW-0812">Transmembrane</keyword>
<dbReference type="GO" id="GO:0005886">
    <property type="term" value="C:plasma membrane"/>
    <property type="evidence" value="ECO:0007669"/>
    <property type="project" value="TreeGrafter"/>
</dbReference>
<dbReference type="OrthoDB" id="5215911at2759"/>
<dbReference type="PROSITE" id="PS50850">
    <property type="entry name" value="MFS"/>
    <property type="match status" value="1"/>
</dbReference>
<feature type="transmembrane region" description="Helical" evidence="5">
    <location>
        <begin position="77"/>
        <end position="98"/>
    </location>
</feature>
<protein>
    <recommendedName>
        <fullName evidence="6">Major facilitator superfamily (MFS) profile domain-containing protein</fullName>
    </recommendedName>
</protein>
<feature type="transmembrane region" description="Helical" evidence="5">
    <location>
        <begin position="452"/>
        <end position="477"/>
    </location>
</feature>
<evidence type="ECO:0000256" key="3">
    <source>
        <dbReference type="ARBA" id="ARBA00022989"/>
    </source>
</evidence>
<dbReference type="Pfam" id="PF07690">
    <property type="entry name" value="MFS_1"/>
    <property type="match status" value="1"/>
</dbReference>
<evidence type="ECO:0000256" key="4">
    <source>
        <dbReference type="ARBA" id="ARBA00023136"/>
    </source>
</evidence>
<dbReference type="EMBL" id="NAJN01002238">
    <property type="protein sequence ID" value="TKA55492.1"/>
    <property type="molecule type" value="Genomic_DNA"/>
</dbReference>
<gene>
    <name evidence="7" type="ORF">B0A49_11454</name>
</gene>
<feature type="transmembrane region" description="Helical" evidence="5">
    <location>
        <begin position="196"/>
        <end position="219"/>
    </location>
</feature>
<dbReference type="AlphaFoldDB" id="A0A4U0W0M9"/>
<keyword evidence="8" id="KW-1185">Reference proteome</keyword>
<feature type="transmembrane region" description="Helical" evidence="5">
    <location>
        <begin position="489"/>
        <end position="509"/>
    </location>
</feature>